<protein>
    <submittedName>
        <fullName evidence="1">Uncharacterized protein</fullName>
    </submittedName>
</protein>
<accession>A0A1B2LQJ4</accession>
<name>A0A1B2LQJ4_AERSS</name>
<organism evidence="1">
    <name type="scientific">Aeromonas salmonicida subsp. salmonicida</name>
    <dbReference type="NCBI Taxonomy" id="29491"/>
    <lineage>
        <taxon>Bacteria</taxon>
        <taxon>Pseudomonadati</taxon>
        <taxon>Pseudomonadota</taxon>
        <taxon>Gammaproteobacteria</taxon>
        <taxon>Aeromonadales</taxon>
        <taxon>Aeromonadaceae</taxon>
        <taxon>Aeromonas</taxon>
    </lineage>
</organism>
<proteinExistence type="predicted"/>
<evidence type="ECO:0000313" key="1">
    <source>
        <dbReference type="EMBL" id="AOA33850.1"/>
    </source>
</evidence>
<sequence>MSDKVVNLAEVSKESGINVVSTLEQILESAKRGEVINCLIVTVNSDYSCSRAWANGYQPFSLIGQLENAKACFMEAHLE</sequence>
<reference evidence="1" key="1">
    <citation type="journal article" date="2016" name="FEMS Microbiol. Lett.">
        <title>Aeromonas salmonicida subsp. salmonicida strains isolated from Chinese freshwater fish contain a novel genomic island and possible regional-specific mobile genetic elements profiles.</title>
        <authorList>
            <person name="Long M."/>
            <person name="Nielsen T.K."/>
            <person name="Leisner J.J."/>
            <person name="Hansen L.H."/>
            <person name="Shen Z.X."/>
            <person name="Zhang Q.Q."/>
            <person name="Li A."/>
        </authorList>
    </citation>
    <scope>NUCLEOTIDE SEQUENCE</scope>
    <source>
        <strain evidence="1">BG</strain>
    </source>
</reference>
<dbReference type="EMBL" id="KU923576">
    <property type="protein sequence ID" value="AOA33850.1"/>
    <property type="molecule type" value="Genomic_DNA"/>
</dbReference>
<dbReference type="AlphaFoldDB" id="A0A1B2LQJ4"/>